<dbReference type="Proteomes" id="UP001501455">
    <property type="component" value="Unassembled WGS sequence"/>
</dbReference>
<protein>
    <submittedName>
        <fullName evidence="2">Uncharacterized protein</fullName>
    </submittedName>
</protein>
<feature type="region of interest" description="Disordered" evidence="1">
    <location>
        <begin position="34"/>
        <end position="54"/>
    </location>
</feature>
<evidence type="ECO:0000313" key="3">
    <source>
        <dbReference type="Proteomes" id="UP001501455"/>
    </source>
</evidence>
<dbReference type="EMBL" id="BAAAXF010000035">
    <property type="protein sequence ID" value="GAA3497687.1"/>
    <property type="molecule type" value="Genomic_DNA"/>
</dbReference>
<proteinExistence type="predicted"/>
<keyword evidence="3" id="KW-1185">Reference proteome</keyword>
<organism evidence="2 3">
    <name type="scientific">Streptomyces prasinosporus</name>
    <dbReference type="NCBI Taxonomy" id="68256"/>
    <lineage>
        <taxon>Bacteria</taxon>
        <taxon>Bacillati</taxon>
        <taxon>Actinomycetota</taxon>
        <taxon>Actinomycetes</taxon>
        <taxon>Kitasatosporales</taxon>
        <taxon>Streptomycetaceae</taxon>
        <taxon>Streptomyces</taxon>
        <taxon>Streptomyces albogriseolus group</taxon>
    </lineage>
</organism>
<name>A0ABP6TRJ7_9ACTN</name>
<gene>
    <name evidence="2" type="ORF">GCM10019016_047900</name>
</gene>
<evidence type="ECO:0000313" key="2">
    <source>
        <dbReference type="EMBL" id="GAA3497687.1"/>
    </source>
</evidence>
<comment type="caution">
    <text evidence="2">The sequence shown here is derived from an EMBL/GenBank/DDBJ whole genome shotgun (WGS) entry which is preliminary data.</text>
</comment>
<evidence type="ECO:0000256" key="1">
    <source>
        <dbReference type="SAM" id="MobiDB-lite"/>
    </source>
</evidence>
<reference evidence="3" key="1">
    <citation type="journal article" date="2019" name="Int. J. Syst. Evol. Microbiol.">
        <title>The Global Catalogue of Microorganisms (GCM) 10K type strain sequencing project: providing services to taxonomists for standard genome sequencing and annotation.</title>
        <authorList>
            <consortium name="The Broad Institute Genomics Platform"/>
            <consortium name="The Broad Institute Genome Sequencing Center for Infectious Disease"/>
            <person name="Wu L."/>
            <person name="Ma J."/>
        </authorList>
    </citation>
    <scope>NUCLEOTIDE SEQUENCE [LARGE SCALE GENOMIC DNA]</scope>
    <source>
        <strain evidence="3">JCM 4816</strain>
    </source>
</reference>
<sequence>MGAPLPSAAFRNKAARQAIASDHALPTEARRVRRPVRAFDSGTGVEAGRDRPVRPRRHEVTLAFELHPSGRYMIHAVELVWTGRSGWCAQ</sequence>
<accession>A0ABP6TRJ7</accession>